<dbReference type="PROSITE" id="PS51898">
    <property type="entry name" value="TYR_RECOMBINASE"/>
    <property type="match status" value="1"/>
</dbReference>
<evidence type="ECO:0000313" key="3">
    <source>
        <dbReference type="EMBL" id="PSR65216.1"/>
    </source>
</evidence>
<dbReference type="RefSeq" id="WP_063024380.1">
    <property type="nucleotide sequence ID" value="NZ_PYHS01000002.1"/>
</dbReference>
<comment type="caution">
    <text evidence="3">The sequence shown here is derived from an EMBL/GenBank/DDBJ whole genome shotgun (WGS) entry which is preliminary data.</text>
</comment>
<organism evidence="3 4">
    <name type="scientific">Nocardia nova</name>
    <dbReference type="NCBI Taxonomy" id="37330"/>
    <lineage>
        <taxon>Bacteria</taxon>
        <taxon>Bacillati</taxon>
        <taxon>Actinomycetota</taxon>
        <taxon>Actinomycetes</taxon>
        <taxon>Mycobacteriales</taxon>
        <taxon>Nocardiaceae</taxon>
        <taxon>Nocardia</taxon>
    </lineage>
</organism>
<reference evidence="3 4" key="1">
    <citation type="submission" date="2018-02" db="EMBL/GenBank/DDBJ databases">
        <title>8 Nocardia nova and 1 Nocardia cyriacigeorgica strain used for evolution to TMP-SMX.</title>
        <authorList>
            <person name="Mehta H."/>
            <person name="Weng J."/>
            <person name="Shamoo Y."/>
        </authorList>
    </citation>
    <scope>NUCLEOTIDE SEQUENCE [LARGE SCALE GENOMIC DNA]</scope>
    <source>
        <strain evidence="3 4">ATCC 33727</strain>
    </source>
</reference>
<dbReference type="InterPro" id="IPR013762">
    <property type="entry name" value="Integrase-like_cat_sf"/>
</dbReference>
<proteinExistence type="predicted"/>
<evidence type="ECO:0000313" key="4">
    <source>
        <dbReference type="Proteomes" id="UP000241647"/>
    </source>
</evidence>
<evidence type="ECO:0000256" key="1">
    <source>
        <dbReference type="ARBA" id="ARBA00023172"/>
    </source>
</evidence>
<dbReference type="InterPro" id="IPR002104">
    <property type="entry name" value="Integrase_catalytic"/>
</dbReference>
<dbReference type="GO" id="GO:0006310">
    <property type="term" value="P:DNA recombination"/>
    <property type="evidence" value="ECO:0007669"/>
    <property type="project" value="UniProtKB-KW"/>
</dbReference>
<name>A0A2T2ZBW7_9NOCA</name>
<gene>
    <name evidence="3" type="ORF">C8259_03370</name>
</gene>
<evidence type="ECO:0000259" key="2">
    <source>
        <dbReference type="PROSITE" id="PS51898"/>
    </source>
</evidence>
<dbReference type="AlphaFoldDB" id="A0A2T2ZBW7"/>
<accession>A0A2T2ZBW7</accession>
<dbReference type="Proteomes" id="UP000241647">
    <property type="component" value="Unassembled WGS sequence"/>
</dbReference>
<dbReference type="InterPro" id="IPR011010">
    <property type="entry name" value="DNA_brk_join_enz"/>
</dbReference>
<dbReference type="GO" id="GO:0015074">
    <property type="term" value="P:DNA integration"/>
    <property type="evidence" value="ECO:0007669"/>
    <property type="project" value="InterPro"/>
</dbReference>
<dbReference type="EMBL" id="PYHS01000002">
    <property type="protein sequence ID" value="PSR65216.1"/>
    <property type="molecule type" value="Genomic_DNA"/>
</dbReference>
<dbReference type="GO" id="GO:0003677">
    <property type="term" value="F:DNA binding"/>
    <property type="evidence" value="ECO:0007669"/>
    <property type="project" value="InterPro"/>
</dbReference>
<sequence length="443" mass="50246">MPRDALTPGAYPPKDKIVPIKGRDGVYRLTDVRHRTISGCYTRTSAQGRTIDECLESFERRWKVNRLKGGTVRRNSKRQERVKLQLTDKMSAAFKMFDEMKKVKAEQGKLKWYTYDLYHRTIYANEGARARRDAIKLNVELGSFTISEMGRPSELHGYLLDIADLSPSVAYRHHVILRAVFTELTLQGLFDVSPMRDVPAPDTTVETPQRALSEDERALLPAVLGDEQKRPEGHEYVLPLGLALLGTGIRLGEGLALRWMDIPELDDPTVGCAVAHICGTMTKRVGLPAYRQDARKCVGVPEYWIRLPQWLTTVLRAWKDLCEPAGEEEHLFTIGDRPVDAYRAQYALARLRRGTSLDWLCWGNLRDTAATEVMGRSADRRRASAQLGHSEGSTMATRHYVDRRGFKHPVVDNSEYLEYLNPQNDGNVPNLISRSTRTSLWPA</sequence>
<dbReference type="SUPFAM" id="SSF56349">
    <property type="entry name" value="DNA breaking-rejoining enzymes"/>
    <property type="match status" value="1"/>
</dbReference>
<keyword evidence="1" id="KW-0233">DNA recombination</keyword>
<feature type="domain" description="Tyr recombinase" evidence="2">
    <location>
        <begin position="206"/>
        <end position="421"/>
    </location>
</feature>
<protein>
    <recommendedName>
        <fullName evidence="2">Tyr recombinase domain-containing protein</fullName>
    </recommendedName>
</protein>
<dbReference type="Gene3D" id="1.10.443.10">
    <property type="entry name" value="Intergrase catalytic core"/>
    <property type="match status" value="1"/>
</dbReference>